<dbReference type="OrthoDB" id="6609682at2759"/>
<dbReference type="Proteomes" id="UP000494040">
    <property type="component" value="Unassembled WGS sequence"/>
</dbReference>
<dbReference type="GO" id="GO:0000139">
    <property type="term" value="C:Golgi membrane"/>
    <property type="evidence" value="ECO:0007669"/>
    <property type="project" value="TreeGrafter"/>
</dbReference>
<keyword evidence="2" id="KW-0645">Protease</keyword>
<dbReference type="InterPro" id="IPR036852">
    <property type="entry name" value="Peptidase_S8/S53_dom_sf"/>
</dbReference>
<evidence type="ECO:0000313" key="14">
    <source>
        <dbReference type="EnsemblMetazoa" id="XP_024081475.1"/>
    </source>
</evidence>
<dbReference type="FunFam" id="2.60.120.260:FF:000006">
    <property type="entry name" value="Proprotein convertase subtilisin/kexin type 5"/>
    <property type="match status" value="1"/>
</dbReference>
<dbReference type="InterPro" id="IPR023828">
    <property type="entry name" value="Peptidase_S8_Ser-AS"/>
</dbReference>
<evidence type="ECO:0000256" key="12">
    <source>
        <dbReference type="SAM" id="Phobius"/>
    </source>
</evidence>
<dbReference type="OMA" id="ICATCEG"/>
<name>A0A8I6SHP2_CIMLE</name>
<dbReference type="CDD" id="cd00064">
    <property type="entry name" value="FU"/>
    <property type="match status" value="6"/>
</dbReference>
<keyword evidence="4" id="KW-0732">Signal</keyword>
<dbReference type="Gene3D" id="3.40.50.200">
    <property type="entry name" value="Peptidase S8/S53 domain"/>
    <property type="match status" value="1"/>
</dbReference>
<dbReference type="AlphaFoldDB" id="A0A8I6SHP2"/>
<dbReference type="Pfam" id="PF01483">
    <property type="entry name" value="P_proprotein"/>
    <property type="match status" value="1"/>
</dbReference>
<organism evidence="14 15">
    <name type="scientific">Cimex lectularius</name>
    <name type="common">Bed bug</name>
    <name type="synonym">Acanthia lectularia</name>
    <dbReference type="NCBI Taxonomy" id="79782"/>
    <lineage>
        <taxon>Eukaryota</taxon>
        <taxon>Metazoa</taxon>
        <taxon>Ecdysozoa</taxon>
        <taxon>Arthropoda</taxon>
        <taxon>Hexapoda</taxon>
        <taxon>Insecta</taxon>
        <taxon>Pterygota</taxon>
        <taxon>Neoptera</taxon>
        <taxon>Paraneoptera</taxon>
        <taxon>Hemiptera</taxon>
        <taxon>Heteroptera</taxon>
        <taxon>Panheteroptera</taxon>
        <taxon>Cimicomorpha</taxon>
        <taxon>Cimicidae</taxon>
        <taxon>Cimex</taxon>
    </lineage>
</organism>
<comment type="caution">
    <text evidence="11">Lacks conserved residue(s) required for the propagation of feature annotation.</text>
</comment>
<evidence type="ECO:0000256" key="6">
    <source>
        <dbReference type="ARBA" id="ARBA00022801"/>
    </source>
</evidence>
<dbReference type="InterPro" id="IPR032778">
    <property type="entry name" value="GF_recep_IV"/>
</dbReference>
<dbReference type="PROSITE" id="PS00138">
    <property type="entry name" value="SUBTILASE_SER"/>
    <property type="match status" value="1"/>
</dbReference>
<dbReference type="SMART" id="SM00261">
    <property type="entry name" value="FU"/>
    <property type="match status" value="7"/>
</dbReference>
<dbReference type="PANTHER" id="PTHR42884:SF23">
    <property type="entry name" value="FURIN-LIKE PROTEASE 2"/>
    <property type="match status" value="1"/>
</dbReference>
<evidence type="ECO:0000259" key="13">
    <source>
        <dbReference type="PROSITE" id="PS51829"/>
    </source>
</evidence>
<evidence type="ECO:0000256" key="5">
    <source>
        <dbReference type="ARBA" id="ARBA00022737"/>
    </source>
</evidence>
<dbReference type="GO" id="GO:0016485">
    <property type="term" value="P:protein processing"/>
    <property type="evidence" value="ECO:0007669"/>
    <property type="project" value="TreeGrafter"/>
</dbReference>
<dbReference type="RefSeq" id="XP_024081475.1">
    <property type="nucleotide sequence ID" value="XM_024225707.1"/>
</dbReference>
<reference evidence="14" key="1">
    <citation type="submission" date="2022-01" db="UniProtKB">
        <authorList>
            <consortium name="EnsemblMetazoa"/>
        </authorList>
    </citation>
    <scope>IDENTIFICATION</scope>
</reference>
<dbReference type="SUPFAM" id="SSF52743">
    <property type="entry name" value="Subtilisin-like"/>
    <property type="match status" value="1"/>
</dbReference>
<protein>
    <recommendedName>
        <fullName evidence="13">P/Homo B domain-containing protein</fullName>
    </recommendedName>
</protein>
<keyword evidence="12" id="KW-0812">Transmembrane</keyword>
<dbReference type="Pfam" id="PF14843">
    <property type="entry name" value="GF_recep_IV"/>
    <property type="match status" value="1"/>
</dbReference>
<keyword evidence="8" id="KW-0865">Zymogen</keyword>
<dbReference type="EnsemblMetazoa" id="XM_024225707.1">
    <property type="protein sequence ID" value="XP_024081475.1"/>
    <property type="gene ID" value="LOC106662545"/>
</dbReference>
<dbReference type="InterPro" id="IPR008979">
    <property type="entry name" value="Galactose-bd-like_sf"/>
</dbReference>
<dbReference type="GeneID" id="106662545"/>
<dbReference type="Gene3D" id="2.10.220.10">
    <property type="entry name" value="Hormone Receptor, Insulin-like Growth Factor Receptor 1, Chain A, domain 2"/>
    <property type="match status" value="4"/>
</dbReference>
<dbReference type="InterPro" id="IPR000209">
    <property type="entry name" value="Peptidase_S8/S53_dom"/>
</dbReference>
<keyword evidence="7" id="KW-0720">Serine protease</keyword>
<evidence type="ECO:0000256" key="4">
    <source>
        <dbReference type="ARBA" id="ARBA00022729"/>
    </source>
</evidence>
<keyword evidence="15" id="KW-1185">Reference proteome</keyword>
<keyword evidence="5" id="KW-0677">Repeat</keyword>
<dbReference type="PROSITE" id="PS00652">
    <property type="entry name" value="TNFR_NGFR_1"/>
    <property type="match status" value="1"/>
</dbReference>
<dbReference type="PROSITE" id="PS51829">
    <property type="entry name" value="P_HOMO_B"/>
    <property type="match status" value="1"/>
</dbReference>
<dbReference type="PROSITE" id="PS51892">
    <property type="entry name" value="SUBTILASE"/>
    <property type="match status" value="1"/>
</dbReference>
<dbReference type="SUPFAM" id="SSF57184">
    <property type="entry name" value="Growth factor receptor domain"/>
    <property type="match status" value="2"/>
</dbReference>
<dbReference type="PANTHER" id="PTHR42884">
    <property type="entry name" value="PROPROTEIN CONVERTASE SUBTILISIN/KEXIN-RELATED"/>
    <property type="match status" value="1"/>
</dbReference>
<evidence type="ECO:0000256" key="9">
    <source>
        <dbReference type="ARBA" id="ARBA00023157"/>
    </source>
</evidence>
<evidence type="ECO:0000256" key="10">
    <source>
        <dbReference type="ARBA" id="ARBA00023180"/>
    </source>
</evidence>
<feature type="domain" description="P/Homo B" evidence="13">
    <location>
        <begin position="154"/>
        <end position="293"/>
    </location>
</feature>
<feature type="transmembrane region" description="Helical" evidence="12">
    <location>
        <begin position="722"/>
        <end position="747"/>
    </location>
</feature>
<dbReference type="SUPFAM" id="SSF49785">
    <property type="entry name" value="Galactose-binding domain-like"/>
    <property type="match status" value="1"/>
</dbReference>
<keyword evidence="12" id="KW-1133">Transmembrane helix</keyword>
<accession>A0A8I6SHP2</accession>
<dbReference type="InterPro" id="IPR009030">
    <property type="entry name" value="Growth_fac_rcpt_cys_sf"/>
</dbReference>
<dbReference type="GO" id="GO:0005802">
    <property type="term" value="C:trans-Golgi network"/>
    <property type="evidence" value="ECO:0007669"/>
    <property type="project" value="TreeGrafter"/>
</dbReference>
<keyword evidence="12" id="KW-0472">Membrane</keyword>
<evidence type="ECO:0000256" key="3">
    <source>
        <dbReference type="ARBA" id="ARBA00022685"/>
    </source>
</evidence>
<evidence type="ECO:0000256" key="2">
    <source>
        <dbReference type="ARBA" id="ARBA00022670"/>
    </source>
</evidence>
<dbReference type="Gene3D" id="2.60.120.260">
    <property type="entry name" value="Galactose-binding domain-like"/>
    <property type="match status" value="1"/>
</dbReference>
<dbReference type="GO" id="GO:0004252">
    <property type="term" value="F:serine-type endopeptidase activity"/>
    <property type="evidence" value="ECO:0007669"/>
    <property type="project" value="InterPro"/>
</dbReference>
<dbReference type="InterPro" id="IPR006212">
    <property type="entry name" value="Furin_repeat"/>
</dbReference>
<evidence type="ECO:0000256" key="11">
    <source>
        <dbReference type="PROSITE-ProRule" id="PRU01240"/>
    </source>
</evidence>
<keyword evidence="6" id="KW-0378">Hydrolase</keyword>
<comment type="similarity">
    <text evidence="1">Belongs to the peptidase S8 family. Furin subfamily.</text>
</comment>
<keyword evidence="9" id="KW-1015">Disulfide bond</keyword>
<keyword evidence="3" id="KW-0165">Cleavage on pair of basic residues</keyword>
<dbReference type="InterPro" id="IPR002884">
    <property type="entry name" value="P_dom"/>
</dbReference>
<evidence type="ECO:0000313" key="15">
    <source>
        <dbReference type="Proteomes" id="UP000494040"/>
    </source>
</evidence>
<evidence type="ECO:0000256" key="7">
    <source>
        <dbReference type="ARBA" id="ARBA00022825"/>
    </source>
</evidence>
<proteinExistence type="inferred from homology"/>
<keyword evidence="10" id="KW-0325">Glycoprotein</keyword>
<sequence>MHEDSCNCDGYTNSIYTLSISSATQAGLKPWYLEECSSTLASTFSSGTLGRDKSVATVDMDPKLRQEHLCTMDHTGTSASAPLAAGMCALALEANPNLTWRDMQHILVLSANPKPLLKEPGWTVNGARRKVSHKFGFGLMDGGAMVNLAEQWTTVPTQHICKTPIMTVDRIIDRLKMNELFLYRNESGCEGSDSEVRYLEHVQCKIKLRVKPRGSLKIVLTSPSGTPSILLKSRPKDNVFDALDDWPFMSVHFWGEDPRGTWKLAVFNDGRRDQEFDGIFNRWQLILYGTDTKPVNLRPPSLQLFRKFDERVTETSFFKDKADSDSVYEENNNLEETGEVVYNCHSQCDGKGCYGPEDTQCISCANYKLNRSCVQKCPDEDYFASDGLCIKCHRDCRTCTGPGYHSCLTCARNLYYITDLALCIQSCPHTYFQEEETRRCVSCHETCASCEDGPNLCSSCESHLYLYNNSCHASCPPKTYLNHHLRCVSCHPSCEWCHGSKQSDCIVKHKDVRCVGGACTHCPGGLLMQNTSCVSVCSPGWYQVDRVCKRCWPGCTTCYGSRKDECVTCAPGRTLARGQCRLHCPRNMYSTVSGCANCHQFCSTCNGGGAYSCTTCASDRYLDEPSGLCYSCHNNCLTCSGPTNISCTACKRNMILDGGQCLKSVTSEGTGCVNCIHTEGEKLHSSPAGKRRIWEPPSWEESVEEEPMQAFHRGKPPEYSPFVTVTVIAVIACIAIVVLLALLFATLQVR</sequence>
<dbReference type="Pfam" id="PF00082">
    <property type="entry name" value="Peptidase_S8"/>
    <property type="match status" value="1"/>
</dbReference>
<evidence type="ECO:0000256" key="8">
    <source>
        <dbReference type="ARBA" id="ARBA00023145"/>
    </source>
</evidence>
<dbReference type="InterPro" id="IPR001368">
    <property type="entry name" value="TNFR/NGFR_Cys_rich_reg"/>
</dbReference>
<dbReference type="KEGG" id="clec:106662545"/>
<evidence type="ECO:0000256" key="1">
    <source>
        <dbReference type="ARBA" id="ARBA00005325"/>
    </source>
</evidence>